<proteinExistence type="predicted"/>
<organism evidence="1">
    <name type="scientific">Anopheles marajoara</name>
    <dbReference type="NCBI Taxonomy" id="58244"/>
    <lineage>
        <taxon>Eukaryota</taxon>
        <taxon>Metazoa</taxon>
        <taxon>Ecdysozoa</taxon>
        <taxon>Arthropoda</taxon>
        <taxon>Hexapoda</taxon>
        <taxon>Insecta</taxon>
        <taxon>Pterygota</taxon>
        <taxon>Neoptera</taxon>
        <taxon>Endopterygota</taxon>
        <taxon>Diptera</taxon>
        <taxon>Nematocera</taxon>
        <taxon>Culicoidea</taxon>
        <taxon>Culicidae</taxon>
        <taxon>Anophelinae</taxon>
        <taxon>Anopheles</taxon>
    </lineage>
</organism>
<evidence type="ECO:0000313" key="1">
    <source>
        <dbReference type="EMBL" id="MBW62377.1"/>
    </source>
</evidence>
<reference evidence="1" key="1">
    <citation type="submission" date="2018-01" db="EMBL/GenBank/DDBJ databases">
        <title>An insight into the sialome of Amazonian anophelines.</title>
        <authorList>
            <person name="Ribeiro J.M."/>
            <person name="Scarpassa V."/>
            <person name="Calvo E."/>
        </authorList>
    </citation>
    <scope>NUCLEOTIDE SEQUENCE</scope>
    <source>
        <tissue evidence="1">Salivary glands</tissue>
    </source>
</reference>
<accession>A0A2M4CAM9</accession>
<dbReference type="EMBL" id="GGFJ01013236">
    <property type="protein sequence ID" value="MBW62377.1"/>
    <property type="molecule type" value="Transcribed_RNA"/>
</dbReference>
<dbReference type="AlphaFoldDB" id="A0A2M4CAM9"/>
<name>A0A2M4CAM9_9DIPT</name>
<protein>
    <submittedName>
        <fullName evidence="1">Putative secreted protein</fullName>
    </submittedName>
</protein>
<sequence length="85" mass="10308">MINHRWRPYRCRVLLISWILWQYAMYGRYQIPVTFLQMKDCFAHIIDGRYALEISKDFIAIFRHFYAKCRVLLLGSTRCAPFSPM</sequence>